<accession>A0AA36AX92</accession>
<name>A0AA36AX92_OCTVU</name>
<reference evidence="3" key="1">
    <citation type="submission" date="2023-08" db="EMBL/GenBank/DDBJ databases">
        <authorList>
            <person name="Alioto T."/>
            <person name="Alioto T."/>
            <person name="Gomez Garrido J."/>
        </authorList>
    </citation>
    <scope>NUCLEOTIDE SEQUENCE</scope>
</reference>
<keyword evidence="4" id="KW-1185">Reference proteome</keyword>
<evidence type="ECO:0000256" key="1">
    <source>
        <dbReference type="SAM" id="MobiDB-lite"/>
    </source>
</evidence>
<organism evidence="3 4">
    <name type="scientific">Octopus vulgaris</name>
    <name type="common">Common octopus</name>
    <dbReference type="NCBI Taxonomy" id="6645"/>
    <lineage>
        <taxon>Eukaryota</taxon>
        <taxon>Metazoa</taxon>
        <taxon>Spiralia</taxon>
        <taxon>Lophotrochozoa</taxon>
        <taxon>Mollusca</taxon>
        <taxon>Cephalopoda</taxon>
        <taxon>Coleoidea</taxon>
        <taxon>Octopodiformes</taxon>
        <taxon>Octopoda</taxon>
        <taxon>Incirrata</taxon>
        <taxon>Octopodidae</taxon>
        <taxon>Octopus</taxon>
    </lineage>
</organism>
<evidence type="ECO:0000313" key="4">
    <source>
        <dbReference type="Proteomes" id="UP001162480"/>
    </source>
</evidence>
<dbReference type="PROSITE" id="PS51053">
    <property type="entry name" value="SERTA"/>
    <property type="match status" value="1"/>
</dbReference>
<dbReference type="GO" id="GO:0005634">
    <property type="term" value="C:nucleus"/>
    <property type="evidence" value="ECO:0007669"/>
    <property type="project" value="TreeGrafter"/>
</dbReference>
<dbReference type="Proteomes" id="UP001162480">
    <property type="component" value="Chromosome 6"/>
</dbReference>
<dbReference type="InterPro" id="IPR052262">
    <property type="entry name" value="E2F-SERTA_domain_protein"/>
</dbReference>
<dbReference type="InterPro" id="IPR009263">
    <property type="entry name" value="SERTA_dom"/>
</dbReference>
<gene>
    <name evidence="3" type="ORF">OCTVUL_1B000296</name>
</gene>
<dbReference type="AlphaFoldDB" id="A0AA36AX92"/>
<feature type="region of interest" description="Disordered" evidence="1">
    <location>
        <begin position="301"/>
        <end position="384"/>
    </location>
</feature>
<dbReference type="EMBL" id="OX597819">
    <property type="protein sequence ID" value="CAI9723985.1"/>
    <property type="molecule type" value="Genomic_DNA"/>
</dbReference>
<evidence type="ECO:0000313" key="3">
    <source>
        <dbReference type="EMBL" id="CAI9723985.1"/>
    </source>
</evidence>
<dbReference type="PANTHER" id="PTHR16277:SF7">
    <property type="entry name" value="RE12330P"/>
    <property type="match status" value="1"/>
</dbReference>
<proteinExistence type="predicted"/>
<evidence type="ECO:0000259" key="2">
    <source>
        <dbReference type="PROSITE" id="PS51053"/>
    </source>
</evidence>
<dbReference type="PANTHER" id="PTHR16277">
    <property type="entry name" value="CELL DIVISION CYCLE ASSOCIATED PROTEIN 4/SERTA DOMAIN-CONTAINING PROTEIN 2"/>
    <property type="match status" value="1"/>
</dbReference>
<feature type="domain" description="SERTA" evidence="2">
    <location>
        <begin position="145"/>
        <end position="191"/>
    </location>
</feature>
<protein>
    <recommendedName>
        <fullName evidence="2">SERTA domain-containing protein</fullName>
    </recommendedName>
</protein>
<dbReference type="Pfam" id="PF06031">
    <property type="entry name" value="SERTA"/>
    <property type="match status" value="1"/>
</dbReference>
<sequence>MGKETDFSTPHCTAVDYNSYIREFCGEDLLRNPVQIGGLGKIVEINETVFSRPELSENDSAMKNDTEVALRLPHPALCQLDYHYCKASDLLADTTNTSNTSGGSNHRVMKRKLRDFVDSYREEEFYLERPAPKRVSPFLNTPKQRKDERKRIVRLSVHKLRAMEDPENFLRKSVLINNVLRRLHQEIREEKRGNTRFSGSLGLASAGYPYYRPRRIDYDMLGNSYLPTPAAFLFDEPCFPTETEKITDDMTDSLVRSLEASTPPPSPPSSPAAVNHLTTTTAAVTGVNITTTSLVTPITATTTSTTTTTGSSSSTTTTNNTSIISTTTTTTTVTTSTATPTNNTATTTTTRTTTGATNTTSSNSLPGNVSSNNHICSSSSGSNGSSNLCMNNTNTNNDNNNNYNIINFNTYNNNNNNSIHHNNFSTSNFLTSSHVGFTSFATTPPTGLPDYRNTGITSAGITVQEKQLSVDMDVVFNNLIRALGET</sequence>